<keyword evidence="1" id="KW-1133">Transmembrane helix</keyword>
<feature type="transmembrane region" description="Helical" evidence="1">
    <location>
        <begin position="64"/>
        <end position="86"/>
    </location>
</feature>
<dbReference type="RefSeq" id="WP_074755647.1">
    <property type="nucleotide sequence ID" value="NZ_FOGJ01000009.1"/>
</dbReference>
<keyword evidence="1" id="KW-0472">Membrane</keyword>
<name>A0A1H9R9E6_BUTFI</name>
<accession>A0A1H9R9E6</accession>
<proteinExistence type="predicted"/>
<gene>
    <name evidence="2" type="ORF">SAMN04487884_10982</name>
</gene>
<keyword evidence="1" id="KW-0812">Transmembrane</keyword>
<feature type="transmembrane region" description="Helical" evidence="1">
    <location>
        <begin position="198"/>
        <end position="217"/>
    </location>
</feature>
<dbReference type="AlphaFoldDB" id="A0A1H9R9E6"/>
<dbReference type="EMBL" id="FOGJ01000009">
    <property type="protein sequence ID" value="SER69165.1"/>
    <property type="molecule type" value="Genomic_DNA"/>
</dbReference>
<feature type="transmembrane region" description="Helical" evidence="1">
    <location>
        <begin position="98"/>
        <end position="114"/>
    </location>
</feature>
<dbReference type="Pfam" id="PF19478">
    <property type="entry name" value="TrbL_2"/>
    <property type="match status" value="1"/>
</dbReference>
<sequence length="290" mass="31695">MNTIVEKITELIKEMLQGWVMSNLEGMFTDVNTKVGTIAGEVSQTPSAWNAGIFNMIKNLSDTVIIPIAGIIITYVLCYELITMVIDKNNMHEFDTSLFFRYLFKACIAVMLLSKTSDIVMAIFDVGGHMVNEAASAITGSTSLDVGATIQSMFSSQLSTMEIGELIGLGIETMFCSFCMKIMSVLITVILYGRMIEIYLYVSVAPMPFATLVNREWGSIGSNYIKGCIALAFQGFFIMVCVAIYAVLVNAVAVASNLHSALWQVMAYTVVLCFSLFKTGSLAKSILHAS</sequence>
<organism evidence="2 3">
    <name type="scientific">Butyrivibrio fibrisolvens</name>
    <dbReference type="NCBI Taxonomy" id="831"/>
    <lineage>
        <taxon>Bacteria</taxon>
        <taxon>Bacillati</taxon>
        <taxon>Bacillota</taxon>
        <taxon>Clostridia</taxon>
        <taxon>Lachnospirales</taxon>
        <taxon>Lachnospiraceae</taxon>
        <taxon>Butyrivibrio</taxon>
    </lineage>
</organism>
<dbReference type="OrthoDB" id="9805295at2"/>
<evidence type="ECO:0000256" key="1">
    <source>
        <dbReference type="SAM" id="Phobius"/>
    </source>
</evidence>
<protein>
    <recommendedName>
        <fullName evidence="4">TrbL/VirB6 plasmid conjugal transfer protein</fullName>
    </recommendedName>
</protein>
<evidence type="ECO:0000313" key="2">
    <source>
        <dbReference type="EMBL" id="SER69165.1"/>
    </source>
</evidence>
<evidence type="ECO:0008006" key="4">
    <source>
        <dbReference type="Google" id="ProtNLM"/>
    </source>
</evidence>
<dbReference type="Proteomes" id="UP000182584">
    <property type="component" value="Unassembled WGS sequence"/>
</dbReference>
<dbReference type="InterPro" id="IPR045798">
    <property type="entry name" value="TrbL_Firmicutes"/>
</dbReference>
<feature type="transmembrane region" description="Helical" evidence="1">
    <location>
        <begin position="261"/>
        <end position="277"/>
    </location>
</feature>
<evidence type="ECO:0000313" key="3">
    <source>
        <dbReference type="Proteomes" id="UP000182584"/>
    </source>
</evidence>
<reference evidence="2 3" key="1">
    <citation type="submission" date="2016-10" db="EMBL/GenBank/DDBJ databases">
        <authorList>
            <person name="de Groot N.N."/>
        </authorList>
    </citation>
    <scope>NUCLEOTIDE SEQUENCE [LARGE SCALE GENOMIC DNA]</scope>
    <source>
        <strain evidence="2 3">AR40</strain>
    </source>
</reference>
<feature type="transmembrane region" description="Helical" evidence="1">
    <location>
        <begin position="229"/>
        <end position="255"/>
    </location>
</feature>